<dbReference type="InterPro" id="IPR038607">
    <property type="entry name" value="PhoD-like_sf"/>
</dbReference>
<reference evidence="2" key="1">
    <citation type="submission" date="2021-10" db="EMBL/GenBank/DDBJ databases">
        <title>De novo Genome Assembly of Clathrus columnatus (Basidiomycota, Fungi) Using Illumina and Nanopore Sequence Data.</title>
        <authorList>
            <person name="Ogiso-Tanaka E."/>
            <person name="Itagaki H."/>
            <person name="Hosoya T."/>
            <person name="Hosaka K."/>
        </authorList>
    </citation>
    <scope>NUCLEOTIDE SEQUENCE</scope>
    <source>
        <strain evidence="2">MO-923</strain>
    </source>
</reference>
<dbReference type="Proteomes" id="UP001050691">
    <property type="component" value="Unassembled WGS sequence"/>
</dbReference>
<protein>
    <recommendedName>
        <fullName evidence="1">PhoD-like phosphatase metallophosphatase domain-containing protein</fullName>
    </recommendedName>
</protein>
<sequence length="541" mass="62042">MKQINHSFLLAGVYDLRTISSRDIASSVVFSRVGAVGPNEAKIVIRYPEIENGMIRVLWRQADSTLEQTWNPGPLVTLQSEKDWVGVVRLAGLWPRTNYEYCLAFENSTILPYPPHPIPFRTFPDPTLSTGSKFKFIASSCILPNFPYLPFQNRRIKGFDLLSQYIESHERQVLSTPIEKPMAYSDSNIHIDLINSTPPSIEFILLLGDFIYADVPQYGGYDLESYRRLYRRVYASPSFRKVYERHPILNIFDDHEFYNDFAGNSSNSTQVLRTAPSAYSLYNGQANYDPMVENEHYYTFRYGDVAFFVLDTRLHRTPSGMKEHEKTMLGEQQLASLREWLQQVNSTATFKFIVSSVPFTSLWTVNGEDTWRGYIKERNEILAIISTIPNIYIISGDRHEFAAIEYMDSKVVEFSTSPLSMFYIPILRSLKKQSKRLGETPVLYTQNEEGTVLSDVNLPQERVLKYLPLGNFKWTTFEVDTTDHQMPTLKVETVINGKAEWRHSIFGEAVDIKPSKVVSSNIAKGLKDALGKIGLSPEKWF</sequence>
<dbReference type="AlphaFoldDB" id="A0AAV5ACW8"/>
<keyword evidence="3" id="KW-1185">Reference proteome</keyword>
<comment type="caution">
    <text evidence="2">The sequence shown here is derived from an EMBL/GenBank/DDBJ whole genome shotgun (WGS) entry which is preliminary data.</text>
</comment>
<feature type="domain" description="PhoD-like phosphatase metallophosphatase" evidence="1">
    <location>
        <begin position="200"/>
        <end position="429"/>
    </location>
</feature>
<dbReference type="InterPro" id="IPR018946">
    <property type="entry name" value="PhoD-like_MPP"/>
</dbReference>
<dbReference type="InterPro" id="IPR052900">
    <property type="entry name" value="Phospholipid_Metab_Enz"/>
</dbReference>
<dbReference type="PANTHER" id="PTHR43606">
    <property type="entry name" value="PHOSPHATASE, PUTATIVE (AFU_ORTHOLOGUE AFUA_6G08710)-RELATED"/>
    <property type="match status" value="1"/>
</dbReference>
<dbReference type="Pfam" id="PF09423">
    <property type="entry name" value="PhoD"/>
    <property type="match status" value="1"/>
</dbReference>
<gene>
    <name evidence="2" type="ORF">Clacol_006736</name>
</gene>
<evidence type="ECO:0000313" key="2">
    <source>
        <dbReference type="EMBL" id="GJJ12494.1"/>
    </source>
</evidence>
<organism evidence="2 3">
    <name type="scientific">Clathrus columnatus</name>
    <dbReference type="NCBI Taxonomy" id="1419009"/>
    <lineage>
        <taxon>Eukaryota</taxon>
        <taxon>Fungi</taxon>
        <taxon>Dikarya</taxon>
        <taxon>Basidiomycota</taxon>
        <taxon>Agaricomycotina</taxon>
        <taxon>Agaricomycetes</taxon>
        <taxon>Phallomycetidae</taxon>
        <taxon>Phallales</taxon>
        <taxon>Clathraceae</taxon>
        <taxon>Clathrus</taxon>
    </lineage>
</organism>
<accession>A0AAV5ACW8</accession>
<dbReference type="EMBL" id="BPWL01000007">
    <property type="protein sequence ID" value="GJJ12494.1"/>
    <property type="molecule type" value="Genomic_DNA"/>
</dbReference>
<dbReference type="InterPro" id="IPR029052">
    <property type="entry name" value="Metallo-depent_PP-like"/>
</dbReference>
<evidence type="ECO:0000313" key="3">
    <source>
        <dbReference type="Proteomes" id="UP001050691"/>
    </source>
</evidence>
<dbReference type="CDD" id="cd07389">
    <property type="entry name" value="MPP_PhoD"/>
    <property type="match status" value="1"/>
</dbReference>
<proteinExistence type="predicted"/>
<dbReference type="SUPFAM" id="SSF56300">
    <property type="entry name" value="Metallo-dependent phosphatases"/>
    <property type="match status" value="1"/>
</dbReference>
<dbReference type="PANTHER" id="PTHR43606:SF2">
    <property type="entry name" value="ALKALINE PHOSPHATASE FAMILY PROTEIN (AFU_ORTHOLOGUE AFUA_5G03860)"/>
    <property type="match status" value="1"/>
</dbReference>
<dbReference type="Gene3D" id="3.60.21.70">
    <property type="entry name" value="PhoD-like phosphatase"/>
    <property type="match status" value="1"/>
</dbReference>
<evidence type="ECO:0000259" key="1">
    <source>
        <dbReference type="Pfam" id="PF09423"/>
    </source>
</evidence>
<name>A0AAV5ACW8_9AGAM</name>